<feature type="chain" id="PRO_5007881762" evidence="3">
    <location>
        <begin position="21"/>
        <end position="483"/>
    </location>
</feature>
<dbReference type="AlphaFoldDB" id="A0A166WDW1"/>
<keyword evidence="3" id="KW-0732">Signal</keyword>
<dbReference type="Proteomes" id="UP000243498">
    <property type="component" value="Unassembled WGS sequence"/>
</dbReference>
<organism evidence="4 5">
    <name type="scientific">Metarhizium rileyi (strain RCEF 4871)</name>
    <name type="common">Nomuraea rileyi</name>
    <dbReference type="NCBI Taxonomy" id="1649241"/>
    <lineage>
        <taxon>Eukaryota</taxon>
        <taxon>Fungi</taxon>
        <taxon>Dikarya</taxon>
        <taxon>Ascomycota</taxon>
        <taxon>Pezizomycotina</taxon>
        <taxon>Sordariomycetes</taxon>
        <taxon>Hypocreomycetidae</taxon>
        <taxon>Hypocreales</taxon>
        <taxon>Clavicipitaceae</taxon>
        <taxon>Metarhizium</taxon>
    </lineage>
</organism>
<dbReference type="PANTHER" id="PTHR11567:SF142">
    <property type="entry name" value="PHOSPHOGLYCERATE MUTASE-LIKE PROTEIN"/>
    <property type="match status" value="1"/>
</dbReference>
<gene>
    <name evidence="4" type="ORF">NOR_08380</name>
</gene>
<keyword evidence="5" id="KW-1185">Reference proteome</keyword>
<dbReference type="PANTHER" id="PTHR11567">
    <property type="entry name" value="ACID PHOSPHATASE-RELATED"/>
    <property type="match status" value="1"/>
</dbReference>
<feature type="region of interest" description="Disordered" evidence="1">
    <location>
        <begin position="461"/>
        <end position="483"/>
    </location>
</feature>
<name>A0A166WDW1_METRR</name>
<sequence length="483" mass="52118">MLSSILTTTAVLVLGMGSEAATNERVLGVFVFHRLGDRTAKIWTPVSLTALGANEVHSSGTFYRSRYISSSSDLHIIDMSSDFAVLSQLSVSSPNNPVLQNSATSFLQGLYPPTGKSETLGNGTKVEAPLGGYQYIPVDEVTSGATGSYAENNAWLQGNTNCNNAVVSSNNYFVSPEYKSTYSDTKDFYESLIPVINGTYAPSAANFKNGYGIFDIINVARIHNSSTSSHVSVTNGTLKRLHDLASTHEWNLAYNATDPVRAVPGAVLAGQILNTLQAIVEAKRGSPRFNIQFGAYGSFMSFFGLAQLPVISADFYGITNYASSMTFELSTTSTVEKPTEDDINVRFFYSNGTAALSSLKPFPLFGQKQIALRWASFKTEMNKFAIADTQHWCRICGNNAGECAANSTEHSGDEVGHSKHDGNEVTKPVAGVIGALVAVAVTLSLEALAMLLSDRRIVKRSSPEMASRRRMESDDIKLSQGHK</sequence>
<evidence type="ECO:0000313" key="5">
    <source>
        <dbReference type="Proteomes" id="UP000243498"/>
    </source>
</evidence>
<keyword evidence="2" id="KW-1133">Transmembrane helix</keyword>
<evidence type="ECO:0000256" key="2">
    <source>
        <dbReference type="SAM" id="Phobius"/>
    </source>
</evidence>
<reference evidence="4 5" key="1">
    <citation type="journal article" date="2016" name="Genome Biol. Evol.">
        <title>Divergent and convergent evolution of fungal pathogenicity.</title>
        <authorList>
            <person name="Shang Y."/>
            <person name="Xiao G."/>
            <person name="Zheng P."/>
            <person name="Cen K."/>
            <person name="Zhan S."/>
            <person name="Wang C."/>
        </authorList>
    </citation>
    <scope>NUCLEOTIDE SEQUENCE [LARGE SCALE GENOMIC DNA]</scope>
    <source>
        <strain evidence="4 5">RCEF 4871</strain>
    </source>
</reference>
<proteinExistence type="predicted"/>
<feature type="signal peptide" evidence="3">
    <location>
        <begin position="1"/>
        <end position="20"/>
    </location>
</feature>
<dbReference type="OMA" id="WHEYNVF"/>
<evidence type="ECO:0000256" key="1">
    <source>
        <dbReference type="SAM" id="MobiDB-lite"/>
    </source>
</evidence>
<comment type="caution">
    <text evidence="4">The sequence shown here is derived from an EMBL/GenBank/DDBJ whole genome shotgun (WGS) entry which is preliminary data.</text>
</comment>
<dbReference type="InterPro" id="IPR050645">
    <property type="entry name" value="Histidine_acid_phosphatase"/>
</dbReference>
<protein>
    <submittedName>
        <fullName evidence="4">Histidine phosphatase superfamily, clade-2</fullName>
    </submittedName>
</protein>
<feature type="compositionally biased region" description="Basic and acidic residues" evidence="1">
    <location>
        <begin position="466"/>
        <end position="477"/>
    </location>
</feature>
<dbReference type="STRING" id="1081105.A0A166WDW1"/>
<dbReference type="GO" id="GO:0016791">
    <property type="term" value="F:phosphatase activity"/>
    <property type="evidence" value="ECO:0007669"/>
    <property type="project" value="TreeGrafter"/>
</dbReference>
<evidence type="ECO:0000313" key="4">
    <source>
        <dbReference type="EMBL" id="OAA34622.1"/>
    </source>
</evidence>
<dbReference type="Gene3D" id="3.40.50.1240">
    <property type="entry name" value="Phosphoglycerate mutase-like"/>
    <property type="match status" value="1"/>
</dbReference>
<feature type="transmembrane region" description="Helical" evidence="2">
    <location>
        <begin position="429"/>
        <end position="452"/>
    </location>
</feature>
<evidence type="ECO:0000256" key="3">
    <source>
        <dbReference type="SAM" id="SignalP"/>
    </source>
</evidence>
<accession>A0A166WDW1</accession>
<dbReference type="SUPFAM" id="SSF53254">
    <property type="entry name" value="Phosphoglycerate mutase-like"/>
    <property type="match status" value="1"/>
</dbReference>
<keyword evidence="2" id="KW-0812">Transmembrane</keyword>
<dbReference type="InterPro" id="IPR029033">
    <property type="entry name" value="His_PPase_superfam"/>
</dbReference>
<dbReference type="OrthoDB" id="258392at2759"/>
<keyword evidence="2" id="KW-0472">Membrane</keyword>
<dbReference type="EMBL" id="AZHC01000050">
    <property type="protein sequence ID" value="OAA34622.1"/>
    <property type="molecule type" value="Genomic_DNA"/>
</dbReference>